<dbReference type="InterPro" id="IPR007362">
    <property type="entry name" value="DUF429"/>
</dbReference>
<reference evidence="2" key="1">
    <citation type="journal article" date="2019" name="Int. J. Syst. Evol. Microbiol.">
        <title>The Global Catalogue of Microorganisms (GCM) 10K type strain sequencing project: providing services to taxonomists for standard genome sequencing and annotation.</title>
        <authorList>
            <consortium name="The Broad Institute Genomics Platform"/>
            <consortium name="The Broad Institute Genome Sequencing Center for Infectious Disease"/>
            <person name="Wu L."/>
            <person name="Ma J."/>
        </authorList>
    </citation>
    <scope>NUCLEOTIDE SEQUENCE [LARGE SCALE GENOMIC DNA]</scope>
    <source>
        <strain evidence="2">CCM 7435</strain>
    </source>
</reference>
<evidence type="ECO:0000313" key="2">
    <source>
        <dbReference type="Proteomes" id="UP001597299"/>
    </source>
</evidence>
<dbReference type="Proteomes" id="UP001597299">
    <property type="component" value="Unassembled WGS sequence"/>
</dbReference>
<proteinExistence type="predicted"/>
<gene>
    <name evidence="1" type="ORF">ACFSNC_02825</name>
</gene>
<protein>
    <submittedName>
        <fullName evidence="1">DUF429 domain-containing protein</fullName>
    </submittedName>
</protein>
<dbReference type="Pfam" id="PF04250">
    <property type="entry name" value="DUF429"/>
    <property type="match status" value="1"/>
</dbReference>
<accession>A0ABW4YSL4</accession>
<sequence length="261" mass="28066">MSAGLRVAGVDGCPRLADGSGGWIAVIIEPGNAMKAERIDRLAELVDRPEAPQIIAVDMPIGLPKRVGPNGRAPERLVRPRLGMRQSSVFSMPSRAAVYAALDPRLPDEAERYRHACSVARATSEPPRAVSRQAFHIFGKIAEIDGLLRERAALAGRIHECHPEVSFWAMNGETALDLAKKVKNAPHKPGLALRRRLLAAQGFAEALTSPLQARALKVGEDDLIDACAAAWTARRIAHGQAIGFPTPAERDGEGLPIQIQA</sequence>
<evidence type="ECO:0000313" key="1">
    <source>
        <dbReference type="EMBL" id="MFD2139321.1"/>
    </source>
</evidence>
<dbReference type="EMBL" id="JBHUHD010000001">
    <property type="protein sequence ID" value="MFD2139321.1"/>
    <property type="molecule type" value="Genomic_DNA"/>
</dbReference>
<comment type="caution">
    <text evidence="1">The sequence shown here is derived from an EMBL/GenBank/DDBJ whole genome shotgun (WGS) entry which is preliminary data.</text>
</comment>
<organism evidence="1 2">
    <name type="scientific">Ancylobacter oerskovii</name>
    <dbReference type="NCBI Taxonomy" id="459519"/>
    <lineage>
        <taxon>Bacteria</taxon>
        <taxon>Pseudomonadati</taxon>
        <taxon>Pseudomonadota</taxon>
        <taxon>Alphaproteobacteria</taxon>
        <taxon>Hyphomicrobiales</taxon>
        <taxon>Xanthobacteraceae</taxon>
        <taxon>Ancylobacter</taxon>
    </lineage>
</organism>
<keyword evidence="2" id="KW-1185">Reference proteome</keyword>
<dbReference type="RefSeq" id="WP_213352290.1">
    <property type="nucleotide sequence ID" value="NZ_JAHBGB010000019.1"/>
</dbReference>
<name>A0ABW4YSL4_9HYPH</name>